<dbReference type="Proteomes" id="UP000254707">
    <property type="component" value="Unassembled WGS sequence"/>
</dbReference>
<gene>
    <name evidence="1" type="ORF">NCTC7688_02685</name>
</gene>
<reference evidence="1 2" key="1">
    <citation type="submission" date="2018-06" db="EMBL/GenBank/DDBJ databases">
        <authorList>
            <consortium name="Pathogen Informatics"/>
            <person name="Doyle S."/>
        </authorList>
    </citation>
    <scope>NUCLEOTIDE SEQUENCE [LARGE SCALE GENOMIC DNA]</scope>
    <source>
        <strain evidence="1 2">NCTC7688</strain>
    </source>
</reference>
<evidence type="ECO:0000313" key="2">
    <source>
        <dbReference type="Proteomes" id="UP000254707"/>
    </source>
</evidence>
<dbReference type="AlphaFoldDB" id="A0A380HP48"/>
<sequence length="52" mass="5992">MILNIENNQRGRFAVKYRVMSGLKDGLFVFIGVVLIALFFNYTGIQFGHNRL</sequence>
<accession>A0A380HP48</accession>
<name>A0A380HP48_STASA</name>
<evidence type="ECO:0000313" key="1">
    <source>
        <dbReference type="EMBL" id="SUM84787.1"/>
    </source>
</evidence>
<protein>
    <submittedName>
        <fullName evidence="1">Uncharacterized protein</fullName>
    </submittedName>
</protein>
<proteinExistence type="predicted"/>
<dbReference type="EMBL" id="UHED01000001">
    <property type="protein sequence ID" value="SUM84787.1"/>
    <property type="molecule type" value="Genomic_DNA"/>
</dbReference>
<organism evidence="1 2">
    <name type="scientific">Staphylococcus saprophyticus</name>
    <dbReference type="NCBI Taxonomy" id="29385"/>
    <lineage>
        <taxon>Bacteria</taxon>
        <taxon>Bacillati</taxon>
        <taxon>Bacillota</taxon>
        <taxon>Bacilli</taxon>
        <taxon>Bacillales</taxon>
        <taxon>Staphylococcaceae</taxon>
        <taxon>Staphylococcus</taxon>
    </lineage>
</organism>